<dbReference type="SUPFAM" id="SSF52833">
    <property type="entry name" value="Thioredoxin-like"/>
    <property type="match status" value="1"/>
</dbReference>
<gene>
    <name evidence="1" type="ORF">OJ997_27770</name>
</gene>
<organism evidence="1 2">
    <name type="scientific">Solirubrobacter phytolaccae</name>
    <dbReference type="NCBI Taxonomy" id="1404360"/>
    <lineage>
        <taxon>Bacteria</taxon>
        <taxon>Bacillati</taxon>
        <taxon>Actinomycetota</taxon>
        <taxon>Thermoleophilia</taxon>
        <taxon>Solirubrobacterales</taxon>
        <taxon>Solirubrobacteraceae</taxon>
        <taxon>Solirubrobacter</taxon>
    </lineage>
</organism>
<dbReference type="RefSeq" id="WP_270028557.1">
    <property type="nucleotide sequence ID" value="NZ_JAPDDP010000069.1"/>
</dbReference>
<keyword evidence="2" id="KW-1185">Reference proteome</keyword>
<comment type="caution">
    <text evidence="1">The sequence shown here is derived from an EMBL/GenBank/DDBJ whole genome shotgun (WGS) entry which is preliminary data.</text>
</comment>
<name>A0A9X3NDK0_9ACTN</name>
<dbReference type="Proteomes" id="UP001147653">
    <property type="component" value="Unassembled WGS sequence"/>
</dbReference>
<evidence type="ECO:0000313" key="1">
    <source>
        <dbReference type="EMBL" id="MDA0184139.1"/>
    </source>
</evidence>
<dbReference type="EMBL" id="JAPDDP010000069">
    <property type="protein sequence ID" value="MDA0184139.1"/>
    <property type="molecule type" value="Genomic_DNA"/>
</dbReference>
<dbReference type="Gene3D" id="3.40.30.10">
    <property type="entry name" value="Glutaredoxin"/>
    <property type="match status" value="1"/>
</dbReference>
<sequence>MTEFQAYEHTDINSATAFNAEPVLRRVRHRYEGRAWWRRVFGSCEPSPLVARAARAAEHQGAACAEAVLKRLREATFVDRTPVDDVSALAAALADVPGLDVSRLIRDLESPDVVWSVDADRSLTRRRGGGEAPCPYPTVLFRGPGGDRVVTGPQPFEAYVEAIEAVAPALRGVRPLAEAA</sequence>
<protein>
    <submittedName>
        <fullName evidence="1">DsbA family protein</fullName>
    </submittedName>
</protein>
<proteinExistence type="predicted"/>
<dbReference type="AlphaFoldDB" id="A0A9X3NDK0"/>
<evidence type="ECO:0000313" key="2">
    <source>
        <dbReference type="Proteomes" id="UP001147653"/>
    </source>
</evidence>
<accession>A0A9X3NDK0</accession>
<reference evidence="1" key="1">
    <citation type="submission" date="2022-10" db="EMBL/GenBank/DDBJ databases">
        <title>The WGS of Solirubrobacter phytolaccae KCTC 29190.</title>
        <authorList>
            <person name="Jiang Z."/>
        </authorList>
    </citation>
    <scope>NUCLEOTIDE SEQUENCE</scope>
    <source>
        <strain evidence="1">KCTC 29190</strain>
    </source>
</reference>
<dbReference type="InterPro" id="IPR036249">
    <property type="entry name" value="Thioredoxin-like_sf"/>
</dbReference>